<accession>A0A8H5Z9D8</accession>
<reference evidence="2" key="1">
    <citation type="submission" date="2019-11" db="EMBL/GenBank/DDBJ databases">
        <title>Bipolaris sorokiniana Genome sequencing.</title>
        <authorList>
            <person name="Wang H."/>
        </authorList>
    </citation>
    <scope>NUCLEOTIDE SEQUENCE</scope>
</reference>
<dbReference type="Proteomes" id="UP000624244">
    <property type="component" value="Unassembled WGS sequence"/>
</dbReference>
<protein>
    <submittedName>
        <fullName evidence="2">Uncharacterized protein</fullName>
    </submittedName>
</protein>
<dbReference type="EMBL" id="WNKQ01000023">
    <property type="protein sequence ID" value="KAF5844404.1"/>
    <property type="molecule type" value="Genomic_DNA"/>
</dbReference>
<dbReference type="AlphaFoldDB" id="A0A8H5Z9D8"/>
<comment type="caution">
    <text evidence="2">The sequence shown here is derived from an EMBL/GenBank/DDBJ whole genome shotgun (WGS) entry which is preliminary data.</text>
</comment>
<evidence type="ECO:0000313" key="3">
    <source>
        <dbReference type="Proteomes" id="UP000624244"/>
    </source>
</evidence>
<feature type="chain" id="PRO_5034003482" evidence="1">
    <location>
        <begin position="17"/>
        <end position="172"/>
    </location>
</feature>
<keyword evidence="1" id="KW-0732">Signal</keyword>
<gene>
    <name evidence="2" type="ORF">GGP41_001395</name>
</gene>
<sequence>MVSFTTLLTLAAGALATPVTPALTTRDIEIPANWTWHVSGWEAGCQRRGCYYNFNVTIPSVRAAIGGGKYYCNGYENGWYRQGNWFEECKLLERAPGEFLSEADNTVAAKLSEQVGDDPTPNEIIVSFLWNGYTPTGRPSYNFSGSAPTVYNQFVSPTLEFDITPSSVFAVA</sequence>
<dbReference type="OMA" id="CYYNFNV"/>
<feature type="signal peptide" evidence="1">
    <location>
        <begin position="1"/>
        <end position="16"/>
    </location>
</feature>
<organism evidence="2 3">
    <name type="scientific">Cochliobolus sativus</name>
    <name type="common">Common root rot and spot blotch fungus</name>
    <name type="synonym">Bipolaris sorokiniana</name>
    <dbReference type="NCBI Taxonomy" id="45130"/>
    <lineage>
        <taxon>Eukaryota</taxon>
        <taxon>Fungi</taxon>
        <taxon>Dikarya</taxon>
        <taxon>Ascomycota</taxon>
        <taxon>Pezizomycotina</taxon>
        <taxon>Dothideomycetes</taxon>
        <taxon>Pleosporomycetidae</taxon>
        <taxon>Pleosporales</taxon>
        <taxon>Pleosporineae</taxon>
        <taxon>Pleosporaceae</taxon>
        <taxon>Bipolaris</taxon>
    </lineage>
</organism>
<proteinExistence type="predicted"/>
<name>A0A8H5Z9D8_COCSA</name>
<evidence type="ECO:0000256" key="1">
    <source>
        <dbReference type="SAM" id="SignalP"/>
    </source>
</evidence>
<evidence type="ECO:0000313" key="2">
    <source>
        <dbReference type="EMBL" id="KAF5844404.1"/>
    </source>
</evidence>